<dbReference type="SUPFAM" id="SSF52047">
    <property type="entry name" value="RNI-like"/>
    <property type="match status" value="1"/>
</dbReference>
<evidence type="ECO:0000313" key="2">
    <source>
        <dbReference type="Proteomes" id="UP000070444"/>
    </source>
</evidence>
<dbReference type="Proteomes" id="UP000070444">
    <property type="component" value="Unassembled WGS sequence"/>
</dbReference>
<evidence type="ECO:0008006" key="3">
    <source>
        <dbReference type="Google" id="ProtNLM"/>
    </source>
</evidence>
<name>A0A137NTU7_CONC2</name>
<accession>A0A137NTU7</accession>
<proteinExistence type="predicted"/>
<dbReference type="Gene3D" id="3.80.10.10">
    <property type="entry name" value="Ribonuclease Inhibitor"/>
    <property type="match status" value="1"/>
</dbReference>
<dbReference type="AlphaFoldDB" id="A0A137NTU7"/>
<dbReference type="EMBL" id="KQ964753">
    <property type="protein sequence ID" value="KXN66213.1"/>
    <property type="molecule type" value="Genomic_DNA"/>
</dbReference>
<sequence length="487" mass="56728">MDEITKLITCLHCIFNECETKDLFDIRLTCKLWNRVCIPHLYKQVKFVNYAYRTNKSIKLSIDDYLSLQINDLKKYAKHIDKITLENNFSKPIGLLFSNTFYNLTQLKFEHMLIWELPLIHCLLNLKKLVILEFNCVSIKQSPRLYSKEEFLPLYLPSTVKILKVIRTSIDLYAPLTREFFSSMHHLKSLIFEASDKCFINSFTKTSPSLSHLSLSLTGERNDFELYNQVIQNNPQLTKLELPSNFFTLQILQHISRMNQLQLINFDQPNGLFIDDVPAEFIPINSMQQLKHVSVQSIPFIEFNTLKHIILNGSNLTNLHILVGEGLPELMHLIAMHCPKLIQLNFGLNLVEFNNFDLIDQRQLAVQRDQNVWRDDTSEPNLIELNKAVLSPFLSGSFGCQNSLKVLSVVNLHFLWIEPTMLTCFKNLHTFNLIQALSYFETSKILEIEAILQAHCDDHWMGWELSSDFNLDCVFINLRKRKNLLIS</sequence>
<evidence type="ECO:0000313" key="1">
    <source>
        <dbReference type="EMBL" id="KXN66213.1"/>
    </source>
</evidence>
<gene>
    <name evidence="1" type="ORF">CONCODRAFT_11989</name>
</gene>
<reference evidence="1 2" key="1">
    <citation type="journal article" date="2015" name="Genome Biol. Evol.">
        <title>Phylogenomic analyses indicate that early fungi evolved digesting cell walls of algal ancestors of land plants.</title>
        <authorList>
            <person name="Chang Y."/>
            <person name="Wang S."/>
            <person name="Sekimoto S."/>
            <person name="Aerts A.L."/>
            <person name="Choi C."/>
            <person name="Clum A."/>
            <person name="LaButti K.M."/>
            <person name="Lindquist E.A."/>
            <person name="Yee Ngan C."/>
            <person name="Ohm R.A."/>
            <person name="Salamov A.A."/>
            <person name="Grigoriev I.V."/>
            <person name="Spatafora J.W."/>
            <person name="Berbee M.L."/>
        </authorList>
    </citation>
    <scope>NUCLEOTIDE SEQUENCE [LARGE SCALE GENOMIC DNA]</scope>
    <source>
        <strain evidence="1 2">NRRL 28638</strain>
    </source>
</reference>
<protein>
    <recommendedName>
        <fullName evidence="3">F-box domain-containing protein</fullName>
    </recommendedName>
</protein>
<keyword evidence="2" id="KW-1185">Reference proteome</keyword>
<organism evidence="1 2">
    <name type="scientific">Conidiobolus coronatus (strain ATCC 28846 / CBS 209.66 / NRRL 28638)</name>
    <name type="common">Delacroixia coronata</name>
    <dbReference type="NCBI Taxonomy" id="796925"/>
    <lineage>
        <taxon>Eukaryota</taxon>
        <taxon>Fungi</taxon>
        <taxon>Fungi incertae sedis</taxon>
        <taxon>Zoopagomycota</taxon>
        <taxon>Entomophthoromycotina</taxon>
        <taxon>Entomophthoromycetes</taxon>
        <taxon>Entomophthorales</taxon>
        <taxon>Ancylistaceae</taxon>
        <taxon>Conidiobolus</taxon>
    </lineage>
</organism>
<dbReference type="InterPro" id="IPR032675">
    <property type="entry name" value="LRR_dom_sf"/>
</dbReference>